<evidence type="ECO:0000256" key="1">
    <source>
        <dbReference type="SAM" id="Phobius"/>
    </source>
</evidence>
<keyword evidence="1" id="KW-0812">Transmembrane</keyword>
<dbReference type="AlphaFoldDB" id="A0A1N7LCW9"/>
<evidence type="ECO:0000313" key="2">
    <source>
        <dbReference type="EMBL" id="SIS71610.1"/>
    </source>
</evidence>
<name>A0A1N7LCW9_9RHOB</name>
<sequence length="67" mass="7579">MNYVLALFLPPLSILLTGRIITAIVVFIIWVPAIIFSGGLTHPMFILLAWILIYQSGEEARARRRDP</sequence>
<protein>
    <recommendedName>
        <fullName evidence="4">Proteolipid membrane potential modulator</fullName>
    </recommendedName>
</protein>
<feature type="transmembrane region" description="Helical" evidence="1">
    <location>
        <begin position="33"/>
        <end position="54"/>
    </location>
</feature>
<evidence type="ECO:0000313" key="3">
    <source>
        <dbReference type="Proteomes" id="UP000186684"/>
    </source>
</evidence>
<dbReference type="OrthoDB" id="7875260at2"/>
<evidence type="ECO:0008006" key="4">
    <source>
        <dbReference type="Google" id="ProtNLM"/>
    </source>
</evidence>
<organism evidence="2 3">
    <name type="scientific">Roseivivax lentus</name>
    <dbReference type="NCBI Taxonomy" id="633194"/>
    <lineage>
        <taxon>Bacteria</taxon>
        <taxon>Pseudomonadati</taxon>
        <taxon>Pseudomonadota</taxon>
        <taxon>Alphaproteobacteria</taxon>
        <taxon>Rhodobacterales</taxon>
        <taxon>Roseobacteraceae</taxon>
        <taxon>Roseivivax</taxon>
    </lineage>
</organism>
<proteinExistence type="predicted"/>
<dbReference type="Proteomes" id="UP000186684">
    <property type="component" value="Unassembled WGS sequence"/>
</dbReference>
<accession>A0A1N7LCW9</accession>
<keyword evidence="1" id="KW-1133">Transmembrane helix</keyword>
<dbReference type="STRING" id="633194.SAMN05421759_102588"/>
<dbReference type="EMBL" id="FTOQ01000002">
    <property type="protein sequence ID" value="SIS71610.1"/>
    <property type="molecule type" value="Genomic_DNA"/>
</dbReference>
<dbReference type="RefSeq" id="WP_076446152.1">
    <property type="nucleotide sequence ID" value="NZ_FTOQ01000002.1"/>
</dbReference>
<keyword evidence="3" id="KW-1185">Reference proteome</keyword>
<gene>
    <name evidence="2" type="ORF">SAMN05421759_102588</name>
</gene>
<reference evidence="3" key="1">
    <citation type="submission" date="2017-01" db="EMBL/GenBank/DDBJ databases">
        <authorList>
            <person name="Varghese N."/>
            <person name="Submissions S."/>
        </authorList>
    </citation>
    <scope>NUCLEOTIDE SEQUENCE [LARGE SCALE GENOMIC DNA]</scope>
    <source>
        <strain evidence="3">DSM 29430</strain>
    </source>
</reference>
<keyword evidence="1" id="KW-0472">Membrane</keyword>